<protein>
    <submittedName>
        <fullName evidence="5">1-aminocyclopropane-1-carboxylate synthase-like protein 1</fullName>
    </submittedName>
</protein>
<comment type="similarity">
    <text evidence="1">Belongs to the class-I pyridoxal-phosphate-dependent aminotransferase family.</text>
</comment>
<evidence type="ECO:0000313" key="4">
    <source>
        <dbReference type="Proteomes" id="UP000694941"/>
    </source>
</evidence>
<dbReference type="InterPro" id="IPR050478">
    <property type="entry name" value="Ethylene_sulfur-biosynth"/>
</dbReference>
<gene>
    <name evidence="5" type="primary">LOC106471013</name>
</gene>
<organism evidence="4 5">
    <name type="scientific">Limulus polyphemus</name>
    <name type="common">Atlantic horseshoe crab</name>
    <dbReference type="NCBI Taxonomy" id="6850"/>
    <lineage>
        <taxon>Eukaryota</taxon>
        <taxon>Metazoa</taxon>
        <taxon>Ecdysozoa</taxon>
        <taxon>Arthropoda</taxon>
        <taxon>Chelicerata</taxon>
        <taxon>Merostomata</taxon>
        <taxon>Xiphosura</taxon>
        <taxon>Limulidae</taxon>
        <taxon>Limulus</taxon>
    </lineage>
</organism>
<sequence>MSPTPVYGRIPCNLQQFSLVDMWPVRLTSTLKEKEQFPFQLTLQRIEEEYKRATEAGKNVRGLILLNPHNPLGHVYSSEMVLDILNFCCRHRIHAIMDEVYALSVYDKNVKFKSTLTLPIPDPERTHILYGLSKDFALAGFRIGVIYTRNKSLQTVLKEGSSFCTIPSSVMNISAYLMEDLQWCETFTKENCSRLAKTYQLSKNKLEKLGLPVCESAAGFFLWVDFRQEKQKVYECSTSIIRRISCETETTGYSPPRYHKALQHVSASANV</sequence>
<evidence type="ECO:0000256" key="2">
    <source>
        <dbReference type="ARBA" id="ARBA00022898"/>
    </source>
</evidence>
<dbReference type="CDD" id="cd00609">
    <property type="entry name" value="AAT_like"/>
    <property type="match status" value="1"/>
</dbReference>
<proteinExistence type="inferred from homology"/>
<reference evidence="5" key="1">
    <citation type="submission" date="2025-08" db="UniProtKB">
        <authorList>
            <consortium name="RefSeq"/>
        </authorList>
    </citation>
    <scope>IDENTIFICATION</scope>
    <source>
        <tissue evidence="5">Muscle</tissue>
    </source>
</reference>
<dbReference type="PANTHER" id="PTHR43795:SF39">
    <property type="entry name" value="AMINOTRANSFERASE CLASS I_CLASSII DOMAIN-CONTAINING PROTEIN"/>
    <property type="match status" value="1"/>
</dbReference>
<dbReference type="PRINTS" id="PR00753">
    <property type="entry name" value="ACCSYNTHASE"/>
</dbReference>
<evidence type="ECO:0000259" key="3">
    <source>
        <dbReference type="Pfam" id="PF00155"/>
    </source>
</evidence>
<keyword evidence="2" id="KW-0663">Pyridoxal phosphate</keyword>
<accession>A0ABM1THJ4</accession>
<dbReference type="SUPFAM" id="SSF53383">
    <property type="entry name" value="PLP-dependent transferases"/>
    <property type="match status" value="1"/>
</dbReference>
<dbReference type="InterPro" id="IPR004838">
    <property type="entry name" value="NHTrfase_class1_PyrdxlP-BS"/>
</dbReference>
<evidence type="ECO:0000313" key="5">
    <source>
        <dbReference type="RefSeq" id="XP_022255350.1"/>
    </source>
</evidence>
<dbReference type="InterPro" id="IPR015421">
    <property type="entry name" value="PyrdxlP-dep_Trfase_major"/>
</dbReference>
<name>A0ABM1THJ4_LIMPO</name>
<feature type="domain" description="Aminotransferase class I/classII large" evidence="3">
    <location>
        <begin position="38"/>
        <end position="230"/>
    </location>
</feature>
<evidence type="ECO:0000256" key="1">
    <source>
        <dbReference type="ARBA" id="ARBA00007441"/>
    </source>
</evidence>
<dbReference type="PANTHER" id="PTHR43795">
    <property type="entry name" value="BIFUNCTIONAL ASPARTATE AMINOTRANSFERASE AND GLUTAMATE/ASPARTATE-PREPHENATE AMINOTRANSFERASE-RELATED"/>
    <property type="match status" value="1"/>
</dbReference>
<dbReference type="Proteomes" id="UP000694941">
    <property type="component" value="Unplaced"/>
</dbReference>
<dbReference type="RefSeq" id="XP_022255350.1">
    <property type="nucleotide sequence ID" value="XM_022399642.1"/>
</dbReference>
<dbReference type="Pfam" id="PF00155">
    <property type="entry name" value="Aminotran_1_2"/>
    <property type="match status" value="1"/>
</dbReference>
<dbReference type="Gene3D" id="3.40.640.10">
    <property type="entry name" value="Type I PLP-dependent aspartate aminotransferase-like (Major domain)"/>
    <property type="match status" value="1"/>
</dbReference>
<dbReference type="GeneID" id="106471013"/>
<dbReference type="InterPro" id="IPR004839">
    <property type="entry name" value="Aminotransferase_I/II_large"/>
</dbReference>
<dbReference type="InterPro" id="IPR015424">
    <property type="entry name" value="PyrdxlP-dep_Trfase"/>
</dbReference>
<dbReference type="PROSITE" id="PS00105">
    <property type="entry name" value="AA_TRANSFER_CLASS_1"/>
    <property type="match status" value="1"/>
</dbReference>
<keyword evidence="4" id="KW-1185">Reference proteome</keyword>